<dbReference type="InterPro" id="IPR006685">
    <property type="entry name" value="MscS_channel_2nd"/>
</dbReference>
<dbReference type="InterPro" id="IPR011066">
    <property type="entry name" value="MscS_channel_C_sf"/>
</dbReference>
<comment type="caution">
    <text evidence="7">Lacks conserved residue(s) required for the propagation of feature annotation.</text>
</comment>
<evidence type="ECO:0000256" key="7">
    <source>
        <dbReference type="RuleBase" id="RU369025"/>
    </source>
</evidence>
<dbReference type="Pfam" id="PF05552">
    <property type="entry name" value="MS_channel_1st_1"/>
    <property type="match status" value="1"/>
</dbReference>
<keyword evidence="6 7" id="KW-0472">Membrane</keyword>
<comment type="caution">
    <text evidence="11">The sequence shown here is derived from an EMBL/GenBank/DDBJ whole genome shotgun (WGS) entry which is preliminary data.</text>
</comment>
<dbReference type="Pfam" id="PF21088">
    <property type="entry name" value="MS_channel_1st"/>
    <property type="match status" value="1"/>
</dbReference>
<feature type="domain" description="Mechanosensitive ion channel MscS" evidence="8">
    <location>
        <begin position="109"/>
        <end position="174"/>
    </location>
</feature>
<dbReference type="RefSeq" id="WP_354599070.1">
    <property type="nucleotide sequence ID" value="NZ_JBEWZI010000001.1"/>
</dbReference>
<organism evidence="11 12">
    <name type="scientific">Uliginosibacterium flavum</name>
    <dbReference type="NCBI Taxonomy" id="1396831"/>
    <lineage>
        <taxon>Bacteria</taxon>
        <taxon>Pseudomonadati</taxon>
        <taxon>Pseudomonadota</taxon>
        <taxon>Betaproteobacteria</taxon>
        <taxon>Rhodocyclales</taxon>
        <taxon>Zoogloeaceae</taxon>
        <taxon>Uliginosibacterium</taxon>
    </lineage>
</organism>
<feature type="transmembrane region" description="Helical" evidence="7">
    <location>
        <begin position="63"/>
        <end position="82"/>
    </location>
</feature>
<dbReference type="InterPro" id="IPR011014">
    <property type="entry name" value="MscS_channel_TM-2"/>
</dbReference>
<dbReference type="InterPro" id="IPR010920">
    <property type="entry name" value="LSM_dom_sf"/>
</dbReference>
<dbReference type="SUPFAM" id="SSF82689">
    <property type="entry name" value="Mechanosensitive channel protein MscS (YggB), C-terminal domain"/>
    <property type="match status" value="1"/>
</dbReference>
<dbReference type="InterPro" id="IPR045275">
    <property type="entry name" value="MscS_archaea/bacteria_type"/>
</dbReference>
<evidence type="ECO:0000259" key="9">
    <source>
        <dbReference type="Pfam" id="PF21082"/>
    </source>
</evidence>
<evidence type="ECO:0000256" key="5">
    <source>
        <dbReference type="ARBA" id="ARBA00022989"/>
    </source>
</evidence>
<evidence type="ECO:0000259" key="8">
    <source>
        <dbReference type="Pfam" id="PF00924"/>
    </source>
</evidence>
<dbReference type="PANTHER" id="PTHR30221">
    <property type="entry name" value="SMALL-CONDUCTANCE MECHANOSENSITIVE CHANNEL"/>
    <property type="match status" value="1"/>
</dbReference>
<dbReference type="InterPro" id="IPR023408">
    <property type="entry name" value="MscS_beta-dom_sf"/>
</dbReference>
<comment type="subunit">
    <text evidence="7">Homoheptamer.</text>
</comment>
<comment type="function">
    <text evidence="7">Mechanosensitive channel that participates in the regulation of osmotic pressure changes within the cell, opening in response to stretch forces in the membrane lipid bilayer, without the need for other proteins. Contributes to normal resistance to hypoosmotic shock. Forms an ion channel of 1.0 nanosiemens conductance with a slight preference for anions.</text>
</comment>
<feature type="transmembrane region" description="Helical" evidence="7">
    <location>
        <begin position="88"/>
        <end position="121"/>
    </location>
</feature>
<keyword evidence="3" id="KW-1003">Cell membrane</keyword>
<gene>
    <name evidence="11" type="ORF">ABXR19_00275</name>
</gene>
<dbReference type="SUPFAM" id="SSF82861">
    <property type="entry name" value="Mechanosensitive channel protein MscS (YggB), transmembrane region"/>
    <property type="match status" value="1"/>
</dbReference>
<evidence type="ECO:0000313" key="12">
    <source>
        <dbReference type="Proteomes" id="UP001549691"/>
    </source>
</evidence>
<dbReference type="EMBL" id="JBEWZI010000001">
    <property type="protein sequence ID" value="MET7012606.1"/>
    <property type="molecule type" value="Genomic_DNA"/>
</dbReference>
<dbReference type="Pfam" id="PF00924">
    <property type="entry name" value="MS_channel_2nd"/>
    <property type="match status" value="1"/>
</dbReference>
<dbReference type="InterPro" id="IPR008910">
    <property type="entry name" value="MSC_TM_helix"/>
</dbReference>
<dbReference type="PANTHER" id="PTHR30221:SF1">
    <property type="entry name" value="SMALL-CONDUCTANCE MECHANOSENSITIVE CHANNEL"/>
    <property type="match status" value="1"/>
</dbReference>
<dbReference type="InterPro" id="IPR049142">
    <property type="entry name" value="MS_channel_1st"/>
</dbReference>
<reference evidence="11 12" key="1">
    <citation type="submission" date="2024-07" db="EMBL/GenBank/DDBJ databases">
        <title>Uliginosibacterium flavum JJ3220;KACC:17644.</title>
        <authorList>
            <person name="Kim M.K."/>
        </authorList>
    </citation>
    <scope>NUCLEOTIDE SEQUENCE [LARGE SCALE GENOMIC DNA]</scope>
    <source>
        <strain evidence="11 12">KACC:17644</strain>
    </source>
</reference>
<feature type="domain" description="Mechanosensitive ion channel transmembrane helices 2/3" evidence="10">
    <location>
        <begin position="68"/>
        <end position="107"/>
    </location>
</feature>
<dbReference type="Proteomes" id="UP001549691">
    <property type="component" value="Unassembled WGS sequence"/>
</dbReference>
<name>A0ABV2TFA2_9RHOO</name>
<keyword evidence="7" id="KW-0407">Ion channel</keyword>
<keyword evidence="7" id="KW-0406">Ion transport</keyword>
<keyword evidence="12" id="KW-1185">Reference proteome</keyword>
<dbReference type="Pfam" id="PF21082">
    <property type="entry name" value="MS_channel_3rd"/>
    <property type="match status" value="1"/>
</dbReference>
<accession>A0ABV2TFA2</accession>
<protein>
    <recommendedName>
        <fullName evidence="7">Small-conductance mechanosensitive channel</fullName>
    </recommendedName>
</protein>
<evidence type="ECO:0000259" key="10">
    <source>
        <dbReference type="Pfam" id="PF21088"/>
    </source>
</evidence>
<evidence type="ECO:0000256" key="3">
    <source>
        <dbReference type="ARBA" id="ARBA00022475"/>
    </source>
</evidence>
<evidence type="ECO:0000256" key="6">
    <source>
        <dbReference type="ARBA" id="ARBA00023136"/>
    </source>
</evidence>
<evidence type="ECO:0000313" key="11">
    <source>
        <dbReference type="EMBL" id="MET7012606.1"/>
    </source>
</evidence>
<evidence type="ECO:0000256" key="4">
    <source>
        <dbReference type="ARBA" id="ARBA00022692"/>
    </source>
</evidence>
<dbReference type="Gene3D" id="1.10.287.1260">
    <property type="match status" value="1"/>
</dbReference>
<keyword evidence="7" id="KW-0813">Transport</keyword>
<proteinExistence type="inferred from homology"/>
<feature type="transmembrane region" description="Helical" evidence="7">
    <location>
        <begin position="26"/>
        <end position="43"/>
    </location>
</feature>
<feature type="domain" description="Mechanosensitive ion channel MscS C-terminal" evidence="9">
    <location>
        <begin position="186"/>
        <end position="260"/>
    </location>
</feature>
<dbReference type="InterPro" id="IPR049278">
    <property type="entry name" value="MS_channel_C"/>
</dbReference>
<sequence length="275" mass="29379">MDKSLQLLDQAQAVVVTQAVSFGPRLLVALIILAAGFYAGRWVGKMLKHSLTRLHLEPDLELLLVRVARVIVLALFGVIALQNLGVQLLPLIAGLGVAGAGIALAMQGLLSNLVAGLTIILTHPFRIGEYISVVGVEGVVSEISLFNTVLTHADNSRVVVPNRKLVGEILHNYGHIRQLDLRARAAYDSDMNQVLAVVLEVLSANPRVLAEPAALVQIAALEESGVSIAIKPWVGVADNPLAVGEIHLAVLEAFAREGIKLPFPQREVRLLGPMA</sequence>
<comment type="similarity">
    <text evidence="2 7">Belongs to the MscS (TC 1.A.23) family.</text>
</comment>
<keyword evidence="7" id="KW-0997">Cell inner membrane</keyword>
<comment type="subcellular location">
    <subcellularLocation>
        <location evidence="7">Cell inner membrane</location>
        <topology evidence="7">Multi-pass membrane protein</topology>
    </subcellularLocation>
    <subcellularLocation>
        <location evidence="1">Cell membrane</location>
        <topology evidence="1">Multi-pass membrane protein</topology>
    </subcellularLocation>
</comment>
<evidence type="ECO:0000256" key="1">
    <source>
        <dbReference type="ARBA" id="ARBA00004651"/>
    </source>
</evidence>
<keyword evidence="4 7" id="KW-0812">Transmembrane</keyword>
<keyword evidence="5 7" id="KW-1133">Transmembrane helix</keyword>
<dbReference type="Gene3D" id="3.30.70.100">
    <property type="match status" value="1"/>
</dbReference>
<evidence type="ECO:0000256" key="2">
    <source>
        <dbReference type="ARBA" id="ARBA00008017"/>
    </source>
</evidence>
<dbReference type="Gene3D" id="2.30.30.60">
    <property type="match status" value="1"/>
</dbReference>
<dbReference type="SUPFAM" id="SSF50182">
    <property type="entry name" value="Sm-like ribonucleoproteins"/>
    <property type="match status" value="1"/>
</dbReference>